<organism evidence="11 12">
    <name type="scientific">Pelobates cultripes</name>
    <name type="common">Western spadefoot toad</name>
    <dbReference type="NCBI Taxonomy" id="61616"/>
    <lineage>
        <taxon>Eukaryota</taxon>
        <taxon>Metazoa</taxon>
        <taxon>Chordata</taxon>
        <taxon>Craniata</taxon>
        <taxon>Vertebrata</taxon>
        <taxon>Euteleostomi</taxon>
        <taxon>Amphibia</taxon>
        <taxon>Batrachia</taxon>
        <taxon>Anura</taxon>
        <taxon>Pelobatoidea</taxon>
        <taxon>Pelobatidae</taxon>
        <taxon>Pelobates</taxon>
    </lineage>
</organism>
<dbReference type="PANTHER" id="PTHR47400">
    <property type="entry name" value="PROLINE-RICH TRANSMEMBRANE PROTEIN 3"/>
    <property type="match status" value="1"/>
</dbReference>
<feature type="compositionally biased region" description="Polar residues" evidence="7">
    <location>
        <begin position="1170"/>
        <end position="1186"/>
    </location>
</feature>
<comment type="subcellular location">
    <subcellularLocation>
        <location evidence="1">Membrane</location>
        <topology evidence="1">Multi-pass membrane protein</topology>
    </subcellularLocation>
</comment>
<accession>A0AAD1SVP4</accession>
<feature type="transmembrane region" description="Helical" evidence="8">
    <location>
        <begin position="801"/>
        <end position="822"/>
    </location>
</feature>
<keyword evidence="6 8" id="KW-0472">Membrane</keyword>
<evidence type="ECO:0000256" key="2">
    <source>
        <dbReference type="ARBA" id="ARBA00022553"/>
    </source>
</evidence>
<dbReference type="AlphaFoldDB" id="A0AAD1SVP4"/>
<reference evidence="11" key="1">
    <citation type="submission" date="2022-03" db="EMBL/GenBank/DDBJ databases">
        <authorList>
            <person name="Alioto T."/>
            <person name="Alioto T."/>
            <person name="Gomez Garrido J."/>
        </authorList>
    </citation>
    <scope>NUCLEOTIDE SEQUENCE</scope>
</reference>
<name>A0AAD1SVP4_PELCU</name>
<evidence type="ECO:0000313" key="12">
    <source>
        <dbReference type="Proteomes" id="UP001295444"/>
    </source>
</evidence>
<gene>
    <name evidence="11" type="ORF">PECUL_23A022919</name>
</gene>
<feature type="transmembrane region" description="Helical" evidence="8">
    <location>
        <begin position="707"/>
        <end position="731"/>
    </location>
</feature>
<evidence type="ECO:0000256" key="4">
    <source>
        <dbReference type="ARBA" id="ARBA00022729"/>
    </source>
</evidence>
<evidence type="ECO:0000256" key="9">
    <source>
        <dbReference type="SAM" id="SignalP"/>
    </source>
</evidence>
<feature type="compositionally biased region" description="Basic and acidic residues" evidence="7">
    <location>
        <begin position="1157"/>
        <end position="1169"/>
    </location>
</feature>
<evidence type="ECO:0000256" key="1">
    <source>
        <dbReference type="ARBA" id="ARBA00004141"/>
    </source>
</evidence>
<evidence type="ECO:0000256" key="3">
    <source>
        <dbReference type="ARBA" id="ARBA00022692"/>
    </source>
</evidence>
<evidence type="ECO:0000256" key="8">
    <source>
        <dbReference type="SAM" id="Phobius"/>
    </source>
</evidence>
<keyword evidence="5 8" id="KW-1133">Transmembrane helix</keyword>
<sequence>MAKVSILYMWLFLATLALPEPSVFSANAAYVTNGKGVQELREDSSRKNISVSENDLQVQKSGMPSVLSLEEARVDDLSNTKPPGYRIGNLRTTAAFRPSQESAENMETYLDNKSDLFPRKEDETVLAVEDASQISLVTTGHASLEESLWTLQHLSLLQPGDSNKLELNSKSKSSTILTKNEEAKVISTQKLPKSSQKENYVETAQDSTAQSLSTVHPTVSTIKLVTSAAPNFSEEIGRPVTPIQKLQIESDNEQESEALLNNSVELHDEVNYVSSYVTSAALRKKIENNFLDDNLRSKLHEVEPSEKYNSAYRTTESYSVLREIEPDGNEVISADIELIHTNDNQHYQKDFNAIPEESMVEENETKPSSTATDLQAKQQAAPHMTPPTRISIRFLPSEPPLNKELSTLQSHLSKTNLPYPTVDHKKHFTLEAKSRTQTERLSISPTLQKSFKIENDSVKMEDFAKGSAVPVKGQALTEKGLLVGTAPPGPVMSTTWKKLITKQQENVPELDPLQTGVIATPQAFSNNTRRTGRRGEIRVTTQRAVRRPQVIDAPNNLPSVKPTLDTPLCSKTGGTCEFLGSNRTLISWDDLQRTLSFAWDMHVYGTAVLFLLLSLVALINLIGSPILKVSYLPYIIVSNALLFIIGILRGVFFVLDPYGSKSEISPGIALVLYNITFPLMLSTFATLLLLVLKIAHLQLLPPKIQSLPLLAVIGVIHFIILLSADLLAHFLNPSVNIVLQVISVSWGIFLMVGNVVAYFQLRKCSKEITNETHRVSPTCEDIVVVQTQGTNIKCLFTSSRVLLVGSIFGLLCCGLQVYAVLWLHGLLGKRNEFSWPWWFLQFWFRIFELSLCFAMLFVASHIFCVQCGSSDHSCWSKIISYFCTYKKTEVPEYPNNCYDWTNSIQDRIINNNINKSLIRNQSENVPLRILKENNETKSSTIFSNNSRSSSPLFRPKPESVFGPKSQNVHMGRSYTSICFEKESMLSLTDLEFRPPSPINLSRSIDEALFREHLVRDSIFLDSSLQYPNYLNRQDSCSSLKECSALNQTVDPLISSDLKMRRCSNPDYMYSLARCNSVTEVDTPTESLQESKELPHDVITEGVVSVSSLDSVSKGSIKISWNPWRHGLSSVESLPLEDTPESQLLKQDSQPSIISKSSEPEKTLSRRLIERSQTTDSHSIASETIEL</sequence>
<dbReference type="InterPro" id="IPR059081">
    <property type="entry name" value="PRRT3-4"/>
</dbReference>
<dbReference type="EMBL" id="OW240919">
    <property type="protein sequence ID" value="CAH2312799.1"/>
    <property type="molecule type" value="Genomic_DNA"/>
</dbReference>
<feature type="transmembrane region" description="Helical" evidence="8">
    <location>
        <begin position="737"/>
        <end position="759"/>
    </location>
</feature>
<feature type="domain" description="Proline-rich transmembrane protein 3/4" evidence="10">
    <location>
        <begin position="580"/>
        <end position="883"/>
    </location>
</feature>
<feature type="transmembrane region" description="Helical" evidence="8">
    <location>
        <begin position="634"/>
        <end position="655"/>
    </location>
</feature>
<dbReference type="InterPro" id="IPR043242">
    <property type="entry name" value="PRRT3"/>
</dbReference>
<feature type="transmembrane region" description="Helical" evidence="8">
    <location>
        <begin position="601"/>
        <end position="622"/>
    </location>
</feature>
<keyword evidence="12" id="KW-1185">Reference proteome</keyword>
<feature type="transmembrane region" description="Helical" evidence="8">
    <location>
        <begin position="842"/>
        <end position="863"/>
    </location>
</feature>
<dbReference type="Pfam" id="PF25987">
    <property type="entry name" value="PRRT3"/>
    <property type="match status" value="1"/>
</dbReference>
<feature type="signal peptide" evidence="9">
    <location>
        <begin position="1"/>
        <end position="17"/>
    </location>
</feature>
<feature type="transmembrane region" description="Helical" evidence="8">
    <location>
        <begin position="675"/>
        <end position="695"/>
    </location>
</feature>
<dbReference type="PANTHER" id="PTHR47400:SF1">
    <property type="entry name" value="PROLINE-RICH TRANSMEMBRANE PROTEIN 3"/>
    <property type="match status" value="1"/>
</dbReference>
<evidence type="ECO:0000256" key="5">
    <source>
        <dbReference type="ARBA" id="ARBA00022989"/>
    </source>
</evidence>
<protein>
    <recommendedName>
        <fullName evidence="10">Proline-rich transmembrane protein 3/4 domain-containing protein</fullName>
    </recommendedName>
</protein>
<feature type="compositionally biased region" description="Polar residues" evidence="7">
    <location>
        <begin position="1140"/>
        <end position="1156"/>
    </location>
</feature>
<keyword evidence="4 9" id="KW-0732">Signal</keyword>
<feature type="chain" id="PRO_5042156689" description="Proline-rich transmembrane protein 3/4 domain-containing protein" evidence="9">
    <location>
        <begin position="18"/>
        <end position="1186"/>
    </location>
</feature>
<dbReference type="Proteomes" id="UP001295444">
    <property type="component" value="Chromosome 08"/>
</dbReference>
<evidence type="ECO:0000259" key="10">
    <source>
        <dbReference type="Pfam" id="PF25987"/>
    </source>
</evidence>
<keyword evidence="3 8" id="KW-0812">Transmembrane</keyword>
<feature type="region of interest" description="Disordered" evidence="7">
    <location>
        <begin position="1138"/>
        <end position="1186"/>
    </location>
</feature>
<evidence type="ECO:0000256" key="6">
    <source>
        <dbReference type="ARBA" id="ARBA00023136"/>
    </source>
</evidence>
<proteinExistence type="predicted"/>
<evidence type="ECO:0000313" key="11">
    <source>
        <dbReference type="EMBL" id="CAH2312799.1"/>
    </source>
</evidence>
<keyword evidence="2" id="KW-0597">Phosphoprotein</keyword>
<evidence type="ECO:0000256" key="7">
    <source>
        <dbReference type="SAM" id="MobiDB-lite"/>
    </source>
</evidence>